<evidence type="ECO:0000259" key="4">
    <source>
        <dbReference type="PROSITE" id="PS51352"/>
    </source>
</evidence>
<dbReference type="KEGG" id="slim:SCL_2710"/>
<evidence type="ECO:0000256" key="2">
    <source>
        <dbReference type="ARBA" id="ARBA00022748"/>
    </source>
</evidence>
<dbReference type="CDD" id="cd02966">
    <property type="entry name" value="TlpA_like_family"/>
    <property type="match status" value="1"/>
</dbReference>
<organism evidence="5 6">
    <name type="scientific">Sulfuricaulis limicola</name>
    <dbReference type="NCBI Taxonomy" id="1620215"/>
    <lineage>
        <taxon>Bacteria</taxon>
        <taxon>Pseudomonadati</taxon>
        <taxon>Pseudomonadota</taxon>
        <taxon>Gammaproteobacteria</taxon>
        <taxon>Acidiferrobacterales</taxon>
        <taxon>Acidiferrobacteraceae</taxon>
        <taxon>Sulfuricaulis</taxon>
    </lineage>
</organism>
<dbReference type="PANTHER" id="PTHR42852:SF17">
    <property type="entry name" value="THIOREDOXIN-LIKE PROTEIN HI_1115"/>
    <property type="match status" value="1"/>
</dbReference>
<feature type="domain" description="Thioredoxin" evidence="4">
    <location>
        <begin position="39"/>
        <end position="180"/>
    </location>
</feature>
<evidence type="ECO:0000256" key="3">
    <source>
        <dbReference type="ARBA" id="ARBA00023284"/>
    </source>
</evidence>
<evidence type="ECO:0000256" key="1">
    <source>
        <dbReference type="ARBA" id="ARBA00004196"/>
    </source>
</evidence>
<dbReference type="Pfam" id="PF08534">
    <property type="entry name" value="Redoxin"/>
    <property type="match status" value="1"/>
</dbReference>
<dbReference type="InterPro" id="IPR017937">
    <property type="entry name" value="Thioredoxin_CS"/>
</dbReference>
<keyword evidence="3" id="KW-0676">Redox-active center</keyword>
<evidence type="ECO:0000313" key="6">
    <source>
        <dbReference type="Proteomes" id="UP000243180"/>
    </source>
</evidence>
<comment type="subcellular location">
    <subcellularLocation>
        <location evidence="1">Cell envelope</location>
    </subcellularLocation>
</comment>
<dbReference type="EMBL" id="AP014879">
    <property type="protein sequence ID" value="BAV34987.1"/>
    <property type="molecule type" value="Genomic_DNA"/>
</dbReference>
<accession>A0A1B4XJL1</accession>
<dbReference type="InterPro" id="IPR050553">
    <property type="entry name" value="Thioredoxin_ResA/DsbE_sf"/>
</dbReference>
<dbReference type="PROSITE" id="PS00194">
    <property type="entry name" value="THIOREDOXIN_1"/>
    <property type="match status" value="1"/>
</dbReference>
<keyword evidence="2" id="KW-0201">Cytochrome c-type biogenesis</keyword>
<dbReference type="Proteomes" id="UP000243180">
    <property type="component" value="Chromosome"/>
</dbReference>
<dbReference type="InterPro" id="IPR036249">
    <property type="entry name" value="Thioredoxin-like_sf"/>
</dbReference>
<dbReference type="Gene3D" id="3.40.30.10">
    <property type="entry name" value="Glutaredoxin"/>
    <property type="match status" value="1"/>
</dbReference>
<dbReference type="PANTHER" id="PTHR42852">
    <property type="entry name" value="THIOL:DISULFIDE INTERCHANGE PROTEIN DSBE"/>
    <property type="match status" value="1"/>
</dbReference>
<sequence>MSASLKNLLLLIAAVVALIGGYWLAQTLRPDSGITATKTYGGGELINFTLPELDGKNHSLEEWRGKVIVLNFWATWCPPCREEIPLLIALQKQRAAEGLQVVSVAIDNETAVRPYRQSAGINYPVLMGGDEALDLVARYGNNMGALPFTVIIDRGGAIAARKLGAFTRNELESLVEPLLSPEKL</sequence>
<proteinExistence type="predicted"/>
<dbReference type="RefSeq" id="WP_096361676.1">
    <property type="nucleotide sequence ID" value="NZ_AP014879.1"/>
</dbReference>
<dbReference type="InterPro" id="IPR013740">
    <property type="entry name" value="Redoxin"/>
</dbReference>
<dbReference type="OrthoDB" id="9788279at2"/>
<keyword evidence="6" id="KW-1185">Reference proteome</keyword>
<dbReference type="GO" id="GO:0017004">
    <property type="term" value="P:cytochrome complex assembly"/>
    <property type="evidence" value="ECO:0007669"/>
    <property type="project" value="UniProtKB-KW"/>
</dbReference>
<dbReference type="InParanoid" id="A0A1B4XJL1"/>
<dbReference type="InterPro" id="IPR013766">
    <property type="entry name" value="Thioredoxin_domain"/>
</dbReference>
<dbReference type="SUPFAM" id="SSF52833">
    <property type="entry name" value="Thioredoxin-like"/>
    <property type="match status" value="1"/>
</dbReference>
<name>A0A1B4XJL1_9GAMM</name>
<evidence type="ECO:0000313" key="5">
    <source>
        <dbReference type="EMBL" id="BAV34987.1"/>
    </source>
</evidence>
<protein>
    <submittedName>
        <fullName evidence="5">Thioredoxin</fullName>
    </submittedName>
</protein>
<dbReference type="GO" id="GO:0030313">
    <property type="term" value="C:cell envelope"/>
    <property type="evidence" value="ECO:0007669"/>
    <property type="project" value="UniProtKB-SubCell"/>
</dbReference>
<dbReference type="GO" id="GO:0015036">
    <property type="term" value="F:disulfide oxidoreductase activity"/>
    <property type="evidence" value="ECO:0007669"/>
    <property type="project" value="UniProtKB-ARBA"/>
</dbReference>
<reference evidence="5 6" key="1">
    <citation type="submission" date="2015-05" db="EMBL/GenBank/DDBJ databases">
        <title>Complete genome sequence of a sulfur-oxidizing gammaproteobacterium strain HA5.</title>
        <authorList>
            <person name="Miura A."/>
            <person name="Kojima H."/>
            <person name="Fukui M."/>
        </authorList>
    </citation>
    <scope>NUCLEOTIDE SEQUENCE [LARGE SCALE GENOMIC DNA]</scope>
    <source>
        <strain evidence="5 6">HA5</strain>
    </source>
</reference>
<dbReference type="PROSITE" id="PS51352">
    <property type="entry name" value="THIOREDOXIN_2"/>
    <property type="match status" value="1"/>
</dbReference>
<gene>
    <name evidence="5" type="ORF">SCL_2710</name>
</gene>
<dbReference type="AlphaFoldDB" id="A0A1B4XJL1"/>